<dbReference type="KEGG" id="arac:E0W69_001420"/>
<dbReference type="OrthoDB" id="762906at2"/>
<dbReference type="PROSITE" id="PS50943">
    <property type="entry name" value="HTH_CROC1"/>
    <property type="match status" value="1"/>
</dbReference>
<accession>A0A5P2G0K8</accession>
<dbReference type="SUPFAM" id="SSF47413">
    <property type="entry name" value="lambda repressor-like DNA-binding domains"/>
    <property type="match status" value="1"/>
</dbReference>
<evidence type="ECO:0000313" key="2">
    <source>
        <dbReference type="EMBL" id="QES87372.1"/>
    </source>
</evidence>
<reference evidence="2 3" key="1">
    <citation type="submission" date="2019-09" db="EMBL/GenBank/DDBJ databases">
        <title>Complete genome sequence of Arachidicoccus sp. B3-10 isolated from apple orchard soil.</title>
        <authorList>
            <person name="Kim H.S."/>
            <person name="Han K.-I."/>
            <person name="Suh M.K."/>
            <person name="Lee K.C."/>
            <person name="Eom M.K."/>
            <person name="Kim J.-S."/>
            <person name="Kang S.W."/>
            <person name="Sin Y."/>
            <person name="Lee J.-S."/>
        </authorList>
    </citation>
    <scope>NUCLEOTIDE SEQUENCE [LARGE SCALE GENOMIC DNA]</scope>
    <source>
        <strain evidence="2 3">B3-10</strain>
    </source>
</reference>
<dbReference type="EMBL" id="CP044016">
    <property type="protein sequence ID" value="QES87372.1"/>
    <property type="molecule type" value="Genomic_DNA"/>
</dbReference>
<dbReference type="Proteomes" id="UP000292424">
    <property type="component" value="Chromosome"/>
</dbReference>
<dbReference type="InterPro" id="IPR001387">
    <property type="entry name" value="Cro/C1-type_HTH"/>
</dbReference>
<dbReference type="SMART" id="SM00530">
    <property type="entry name" value="HTH_XRE"/>
    <property type="match status" value="1"/>
</dbReference>
<dbReference type="GO" id="GO:0003677">
    <property type="term" value="F:DNA binding"/>
    <property type="evidence" value="ECO:0007669"/>
    <property type="project" value="InterPro"/>
</dbReference>
<dbReference type="RefSeq" id="WP_131328249.1">
    <property type="nucleotide sequence ID" value="NZ_CP044016.1"/>
</dbReference>
<evidence type="ECO:0000259" key="1">
    <source>
        <dbReference type="PROSITE" id="PS50943"/>
    </source>
</evidence>
<gene>
    <name evidence="2" type="ORF">E0W69_001420</name>
</gene>
<dbReference type="InterPro" id="IPR010982">
    <property type="entry name" value="Lambda_DNA-bd_dom_sf"/>
</dbReference>
<feature type="domain" description="HTH cro/C1-type" evidence="1">
    <location>
        <begin position="24"/>
        <end position="68"/>
    </location>
</feature>
<name>A0A5P2G0K8_9BACT</name>
<dbReference type="AlphaFoldDB" id="A0A5P2G0K8"/>
<protein>
    <submittedName>
        <fullName evidence="2">Helix-turn-helix transcriptional regulator</fullName>
    </submittedName>
</protein>
<evidence type="ECO:0000313" key="3">
    <source>
        <dbReference type="Proteomes" id="UP000292424"/>
    </source>
</evidence>
<sequence length="177" mass="20403">MTNNKEILTNVGQRLKDFRGKICISLIALYEITGISNATLSRIERGFNHNSKNIEILSQAFGVSELEFRNSKINIPPRRRLVNSLKAYVKRENRNVNVDVLLEGKHTSHFLDLYIEDGFLKEFKTIKQICLGIKDEYDIKLVGPDVSNLLKYRIKIGSIETRLGQKKGTFEYRSIKK</sequence>
<organism evidence="2 3">
    <name type="scientific">Rhizosphaericola mali</name>
    <dbReference type="NCBI Taxonomy" id="2545455"/>
    <lineage>
        <taxon>Bacteria</taxon>
        <taxon>Pseudomonadati</taxon>
        <taxon>Bacteroidota</taxon>
        <taxon>Chitinophagia</taxon>
        <taxon>Chitinophagales</taxon>
        <taxon>Chitinophagaceae</taxon>
        <taxon>Rhizosphaericola</taxon>
    </lineage>
</organism>
<dbReference type="Pfam" id="PF01381">
    <property type="entry name" value="HTH_3"/>
    <property type="match status" value="1"/>
</dbReference>
<dbReference type="Gene3D" id="1.10.260.40">
    <property type="entry name" value="lambda repressor-like DNA-binding domains"/>
    <property type="match status" value="1"/>
</dbReference>
<proteinExistence type="predicted"/>
<keyword evidence="3" id="KW-1185">Reference proteome</keyword>
<dbReference type="CDD" id="cd00093">
    <property type="entry name" value="HTH_XRE"/>
    <property type="match status" value="1"/>
</dbReference>